<dbReference type="InterPro" id="IPR002931">
    <property type="entry name" value="Transglutaminase-like"/>
</dbReference>
<evidence type="ECO:0000313" key="4">
    <source>
        <dbReference type="Proteomes" id="UP000260780"/>
    </source>
</evidence>
<accession>A0A3E4VW70</accession>
<organism evidence="3 4">
    <name type="scientific">Phocaeicola plebeius</name>
    <dbReference type="NCBI Taxonomy" id="310297"/>
    <lineage>
        <taxon>Bacteria</taxon>
        <taxon>Pseudomonadati</taxon>
        <taxon>Bacteroidota</taxon>
        <taxon>Bacteroidia</taxon>
        <taxon>Bacteroidales</taxon>
        <taxon>Bacteroidaceae</taxon>
        <taxon>Phocaeicola</taxon>
    </lineage>
</organism>
<evidence type="ECO:0000259" key="2">
    <source>
        <dbReference type="Pfam" id="PF01841"/>
    </source>
</evidence>
<reference evidence="3 4" key="1">
    <citation type="submission" date="2018-08" db="EMBL/GenBank/DDBJ databases">
        <title>A genome reference for cultivated species of the human gut microbiota.</title>
        <authorList>
            <person name="Zou Y."/>
            <person name="Xue W."/>
            <person name="Luo G."/>
        </authorList>
    </citation>
    <scope>NUCLEOTIDE SEQUENCE [LARGE SCALE GENOMIC DNA]</scope>
    <source>
        <strain evidence="3 4">OM08-14</strain>
    </source>
</reference>
<dbReference type="InterPro" id="IPR038765">
    <property type="entry name" value="Papain-like_cys_pep_sf"/>
</dbReference>
<gene>
    <name evidence="3" type="ORF">DXC17_17305</name>
</gene>
<feature type="chain" id="PRO_5017578443" evidence="1">
    <location>
        <begin position="33"/>
        <end position="617"/>
    </location>
</feature>
<evidence type="ECO:0000313" key="3">
    <source>
        <dbReference type="EMBL" id="RGM34178.1"/>
    </source>
</evidence>
<protein>
    <submittedName>
        <fullName evidence="3">Transglutaminase</fullName>
    </submittedName>
</protein>
<keyword evidence="1" id="KW-0732">Signal</keyword>
<dbReference type="Gene3D" id="2.60.40.3140">
    <property type="match status" value="1"/>
</dbReference>
<dbReference type="Gene3D" id="2.60.120.1130">
    <property type="match status" value="1"/>
</dbReference>
<dbReference type="Proteomes" id="UP000260780">
    <property type="component" value="Unassembled WGS sequence"/>
</dbReference>
<dbReference type="Gene3D" id="3.10.620.30">
    <property type="match status" value="1"/>
</dbReference>
<dbReference type="Pfam" id="PF01841">
    <property type="entry name" value="Transglut_core"/>
    <property type="match status" value="1"/>
</dbReference>
<sequence>MKMRKMLQYRLADLDSMLVLLFAFLQPISAQKADDNVHILQCNDRYVFKTDDAGKTIVVNTTDYEYGVTQYSAIVQPCAYYGEFIRLDKAQCKGYAQYKSAIPRNVFYDDTKICYFSYQIPKVGKTLKASFTRTYLNPIYFTTIPLCEANYVEHKKIEVIKPKAFQQFRIKEYNLPAGIEKSTTCNAEGDSVFTYVIHSLPAQLIEPNSPSWGYSAPHLLVLGAFQSLQDMFVWSHQLANVDCSIPNQEEILREIQKGAKNDYDKIANTYAWVQQNIRYLAFEAGISAHQPATPAETIRKRYGDCKAMALLLKTLLKAQGFDARQTDIGTWDVPYSLQENPSIASIDHAICTVFYQGKPYYLDATNPYIPLGYVPDNIQGRMALVEDADSFRMNKLPELAADSCFSSITYQATLESGDDGNYDIKGKLYSKWKGDMKSWILVGIDATAQDEKEKALVAAMGGDERLDKIGDIVMTGNSPRDESLNITAFFMKKGAGQLVDGSVYLDANLDESLFLTPVDTTKRVSDYMISMKVKNVRKVSLSIPKGMHVQELPAPFASHSHWADLSCTFSKQGNRVVMKKEYVIKNRRVALKDIPAWNKMVSEWNDACNQQVVILTK</sequence>
<dbReference type="EMBL" id="QSTF01000081">
    <property type="protein sequence ID" value="RGM34178.1"/>
    <property type="molecule type" value="Genomic_DNA"/>
</dbReference>
<dbReference type="AlphaFoldDB" id="A0A3E4VW70"/>
<feature type="signal peptide" evidence="1">
    <location>
        <begin position="1"/>
        <end position="32"/>
    </location>
</feature>
<comment type="caution">
    <text evidence="3">The sequence shown here is derived from an EMBL/GenBank/DDBJ whole genome shotgun (WGS) entry which is preliminary data.</text>
</comment>
<name>A0A3E4VW70_9BACT</name>
<dbReference type="RefSeq" id="WP_117748686.1">
    <property type="nucleotide sequence ID" value="NZ_JAQETH010000038.1"/>
</dbReference>
<evidence type="ECO:0000256" key="1">
    <source>
        <dbReference type="SAM" id="SignalP"/>
    </source>
</evidence>
<dbReference type="SUPFAM" id="SSF54001">
    <property type="entry name" value="Cysteine proteinases"/>
    <property type="match status" value="1"/>
</dbReference>
<feature type="domain" description="Transglutaminase-like" evidence="2">
    <location>
        <begin position="251"/>
        <end position="325"/>
    </location>
</feature>
<proteinExistence type="predicted"/>